<proteinExistence type="predicted"/>
<dbReference type="EMBL" id="BMAV01019496">
    <property type="protein sequence ID" value="GFY72519.1"/>
    <property type="molecule type" value="Genomic_DNA"/>
</dbReference>
<reference evidence="2" key="1">
    <citation type="submission" date="2020-08" db="EMBL/GenBank/DDBJ databases">
        <title>Multicomponent nature underlies the extraordinary mechanical properties of spider dragline silk.</title>
        <authorList>
            <person name="Kono N."/>
            <person name="Nakamura H."/>
            <person name="Mori M."/>
            <person name="Yoshida Y."/>
            <person name="Ohtoshi R."/>
            <person name="Malay A.D."/>
            <person name="Moran D.A.P."/>
            <person name="Tomita M."/>
            <person name="Numata K."/>
            <person name="Arakawa K."/>
        </authorList>
    </citation>
    <scope>NUCLEOTIDE SEQUENCE</scope>
</reference>
<sequence length="145" mass="16028">MQNQMNYAESDSDTSAVEDYPLALTSEHVTSKSDQRMGRPTPKKRPLTKKDIKSSVKKMKTKNSDSSSEVPCTVADVSKSTRHSSFATLPLRESAQKSSANVNKTLNTSVKRHKESTPENEILYDKSAKQSLIEPVQSPVTTVVK</sequence>
<protein>
    <submittedName>
        <fullName evidence="2">Uncharacterized protein</fullName>
    </submittedName>
</protein>
<keyword evidence="3" id="KW-1185">Reference proteome</keyword>
<organism evidence="2 3">
    <name type="scientific">Trichonephila inaurata madagascariensis</name>
    <dbReference type="NCBI Taxonomy" id="2747483"/>
    <lineage>
        <taxon>Eukaryota</taxon>
        <taxon>Metazoa</taxon>
        <taxon>Ecdysozoa</taxon>
        <taxon>Arthropoda</taxon>
        <taxon>Chelicerata</taxon>
        <taxon>Arachnida</taxon>
        <taxon>Araneae</taxon>
        <taxon>Araneomorphae</taxon>
        <taxon>Entelegynae</taxon>
        <taxon>Araneoidea</taxon>
        <taxon>Nephilidae</taxon>
        <taxon>Trichonephila</taxon>
        <taxon>Trichonephila inaurata</taxon>
    </lineage>
</organism>
<dbReference type="AlphaFoldDB" id="A0A8X6YJ97"/>
<feature type="compositionally biased region" description="Polar residues" evidence="1">
    <location>
        <begin position="96"/>
        <end position="109"/>
    </location>
</feature>
<name>A0A8X6YJ97_9ARAC</name>
<evidence type="ECO:0000313" key="2">
    <source>
        <dbReference type="EMBL" id="GFY72519.1"/>
    </source>
</evidence>
<accession>A0A8X6YJ97</accession>
<dbReference type="Proteomes" id="UP000886998">
    <property type="component" value="Unassembled WGS sequence"/>
</dbReference>
<evidence type="ECO:0000313" key="3">
    <source>
        <dbReference type="Proteomes" id="UP000886998"/>
    </source>
</evidence>
<feature type="region of interest" description="Disordered" evidence="1">
    <location>
        <begin position="1"/>
        <end position="121"/>
    </location>
</feature>
<feature type="compositionally biased region" description="Polar residues" evidence="1">
    <location>
        <begin position="1"/>
        <end position="15"/>
    </location>
</feature>
<comment type="caution">
    <text evidence="2">The sequence shown here is derived from an EMBL/GenBank/DDBJ whole genome shotgun (WGS) entry which is preliminary data.</text>
</comment>
<evidence type="ECO:0000256" key="1">
    <source>
        <dbReference type="SAM" id="MobiDB-lite"/>
    </source>
</evidence>
<gene>
    <name evidence="2" type="ORF">TNIN_164011</name>
</gene>